<organism evidence="3 4">
    <name type="scientific">Candidatus Scatavimonas merdigallinarum</name>
    <dbReference type="NCBI Taxonomy" id="2840914"/>
    <lineage>
        <taxon>Bacteria</taxon>
        <taxon>Bacillati</taxon>
        <taxon>Bacillota</taxon>
        <taxon>Clostridia</taxon>
        <taxon>Eubacteriales</taxon>
        <taxon>Oscillospiraceae</taxon>
        <taxon>Oscillospiraceae incertae sedis</taxon>
        <taxon>Candidatus Scatavimonas</taxon>
    </lineage>
</organism>
<dbReference type="PANTHER" id="PTHR45947">
    <property type="entry name" value="SULFOQUINOVOSYL TRANSFERASE SQD2"/>
    <property type="match status" value="1"/>
</dbReference>
<evidence type="ECO:0000259" key="2">
    <source>
        <dbReference type="Pfam" id="PF13439"/>
    </source>
</evidence>
<dbReference type="AlphaFoldDB" id="A0A9D1CUL7"/>
<dbReference type="Gene3D" id="3.40.50.2000">
    <property type="entry name" value="Glycogen Phosphorylase B"/>
    <property type="match status" value="2"/>
</dbReference>
<dbReference type="InterPro" id="IPR001296">
    <property type="entry name" value="Glyco_trans_1"/>
</dbReference>
<dbReference type="Pfam" id="PF00534">
    <property type="entry name" value="Glycos_transf_1"/>
    <property type="match status" value="1"/>
</dbReference>
<dbReference type="EMBL" id="DVFW01000028">
    <property type="protein sequence ID" value="HIQ80871.1"/>
    <property type="molecule type" value="Genomic_DNA"/>
</dbReference>
<name>A0A9D1CUL7_9FIRM</name>
<dbReference type="Proteomes" id="UP000886787">
    <property type="component" value="Unassembled WGS sequence"/>
</dbReference>
<dbReference type="GO" id="GO:0016757">
    <property type="term" value="F:glycosyltransferase activity"/>
    <property type="evidence" value="ECO:0007669"/>
    <property type="project" value="InterPro"/>
</dbReference>
<sequence>MQSHVAQFHKPLMRLLKENGYEVHVAAKDNLAEKNGLQLVYADRVFDVPFSRSPFGRTNLRAYRQIKEIISGMQYEVISCNTPVGGVVTRLAAKKARKSGTKVFYTAHGFHFYKGAPVQNWLLYYPVEKWLARYTDTLITITDEDYALARKKLGANVVRLHGMGANTEKYYPVTQAQATHLRQEMGYKGNTPLLLCIGELLKNKNQQAIIRAMQPITARFPEAKLLLAGNGPCRPQLMQLARDLKLQNAVEFLGYRTDLQKYIHIADIIVTCSFREGLPLNVMEAMLCAKPVIASNNRGHRELVKDGLTGYIVEPEDIEGYAGKVIALMENQALYTQLCENARAGAEPYKDQSVLNELKAIYKE</sequence>
<dbReference type="PANTHER" id="PTHR45947:SF3">
    <property type="entry name" value="SULFOQUINOVOSYL TRANSFERASE SQD2"/>
    <property type="match status" value="1"/>
</dbReference>
<comment type="caution">
    <text evidence="3">The sequence shown here is derived from an EMBL/GenBank/DDBJ whole genome shotgun (WGS) entry which is preliminary data.</text>
</comment>
<proteinExistence type="predicted"/>
<dbReference type="InterPro" id="IPR050194">
    <property type="entry name" value="Glycosyltransferase_grp1"/>
</dbReference>
<evidence type="ECO:0000313" key="4">
    <source>
        <dbReference type="Proteomes" id="UP000886787"/>
    </source>
</evidence>
<evidence type="ECO:0000259" key="1">
    <source>
        <dbReference type="Pfam" id="PF00534"/>
    </source>
</evidence>
<reference evidence="3" key="1">
    <citation type="submission" date="2020-10" db="EMBL/GenBank/DDBJ databases">
        <authorList>
            <person name="Gilroy R."/>
        </authorList>
    </citation>
    <scope>NUCLEOTIDE SEQUENCE</scope>
    <source>
        <strain evidence="3">ChiSjej1B19-3389</strain>
    </source>
</reference>
<gene>
    <name evidence="3" type="ORF">IAD32_06265</name>
</gene>
<dbReference type="InterPro" id="IPR028098">
    <property type="entry name" value="Glyco_trans_4-like_N"/>
</dbReference>
<dbReference type="Pfam" id="PF13439">
    <property type="entry name" value="Glyco_transf_4"/>
    <property type="match status" value="1"/>
</dbReference>
<dbReference type="CDD" id="cd03808">
    <property type="entry name" value="GT4_CapM-like"/>
    <property type="match status" value="1"/>
</dbReference>
<dbReference type="SUPFAM" id="SSF53756">
    <property type="entry name" value="UDP-Glycosyltransferase/glycogen phosphorylase"/>
    <property type="match status" value="1"/>
</dbReference>
<feature type="domain" description="Glycosyl transferase family 1" evidence="1">
    <location>
        <begin position="181"/>
        <end position="343"/>
    </location>
</feature>
<accession>A0A9D1CUL7</accession>
<reference evidence="3" key="2">
    <citation type="journal article" date="2021" name="PeerJ">
        <title>Extensive microbial diversity within the chicken gut microbiome revealed by metagenomics and culture.</title>
        <authorList>
            <person name="Gilroy R."/>
            <person name="Ravi A."/>
            <person name="Getino M."/>
            <person name="Pursley I."/>
            <person name="Horton D.L."/>
            <person name="Alikhan N.F."/>
            <person name="Baker D."/>
            <person name="Gharbi K."/>
            <person name="Hall N."/>
            <person name="Watson M."/>
            <person name="Adriaenssens E.M."/>
            <person name="Foster-Nyarko E."/>
            <person name="Jarju S."/>
            <person name="Secka A."/>
            <person name="Antonio M."/>
            <person name="Oren A."/>
            <person name="Chaudhuri R.R."/>
            <person name="La Ragione R."/>
            <person name="Hildebrand F."/>
            <person name="Pallen M.J."/>
        </authorList>
    </citation>
    <scope>NUCLEOTIDE SEQUENCE</scope>
    <source>
        <strain evidence="3">ChiSjej1B19-3389</strain>
    </source>
</reference>
<evidence type="ECO:0000313" key="3">
    <source>
        <dbReference type="EMBL" id="HIQ80871.1"/>
    </source>
</evidence>
<feature type="domain" description="Glycosyltransferase subfamily 4-like N-terminal" evidence="2">
    <location>
        <begin position="12"/>
        <end position="155"/>
    </location>
</feature>
<protein>
    <submittedName>
        <fullName evidence="3">Glycosyltransferase family 4 protein</fullName>
    </submittedName>
</protein>